<evidence type="ECO:0000259" key="3">
    <source>
        <dbReference type="Pfam" id="PF00326"/>
    </source>
</evidence>
<sequence length="664" mass="74131">MRNFRTTLMAATAGILAATMSPAVLQAQGQPSVPVEVWALRDVINAVQVSPDGKHVLVHKVESKEGEYLLEIYNTDDMTKPLKRLNADPMEIINVQWVSDNFLFGTAWQQNRKSVKGPEEGTYDYKAFSYNLETNKFKELPGNFALVNLLPKEPDTILIGSGNAVADATGVDPFAAFRPRSYYRFNLNTGARSLVLKGNEKFPTAVFDNDGNPRFTSSVEPGSNELVTYYRAPGDSSWKEFGERYSQNEHKNLYRVLGGFMGPVGFKADDPNIAYIIDNRGEDKAALWEFNVATGQFGEKLAGTNAADIMGIQTHSIPGKDTLVAARYPWDKMQRVWFDEEEKALYEALEQQIPNAHQVSISSRSRDGNTMIVTNRGPKDPGSYWLVREGRMAKLGSRNPLLKPEQLADVEFIRYPARDGKMIPAYVTKPKGEGPFPLIVLPHGGPHVNEVITYDEWGQLLANAGYMVLQPQYRMSVGWGQDHFDSAYGQHGLAMQDDKDDGAKYLVEQGLVDPDRMAMFGWSYGGYAALVAASREPNLYQCVIAGAAVADPEKVYKMRSNAYTPKAIDEWAKRRGMIGINPINEVSKVNVPVLMVHGDVDARVMYFNFEDYKKAMERAGKTDAQFLTLEGADHFYNTLMYEHQEAFFTKMLDFLANDCGPGGL</sequence>
<feature type="chain" id="PRO_5045409210" evidence="2">
    <location>
        <begin position="27"/>
        <end position="664"/>
    </location>
</feature>
<name>A0ABT9H688_9SPHN</name>
<dbReference type="InterPro" id="IPR029058">
    <property type="entry name" value="AB_hydrolase_fold"/>
</dbReference>
<proteinExistence type="predicted"/>
<dbReference type="SUPFAM" id="SSF53474">
    <property type="entry name" value="alpha/beta-Hydrolases"/>
    <property type="match status" value="1"/>
</dbReference>
<evidence type="ECO:0000313" key="4">
    <source>
        <dbReference type="EMBL" id="MDP4538834.1"/>
    </source>
</evidence>
<keyword evidence="1" id="KW-0378">Hydrolase</keyword>
<accession>A0ABT9H688</accession>
<comment type="caution">
    <text evidence="4">The sequence shown here is derived from an EMBL/GenBank/DDBJ whole genome shotgun (WGS) entry which is preliminary data.</text>
</comment>
<feature type="domain" description="Peptidase S9 prolyl oligopeptidase catalytic" evidence="3">
    <location>
        <begin position="459"/>
        <end position="657"/>
    </location>
</feature>
<dbReference type="Pfam" id="PF00326">
    <property type="entry name" value="Peptidase_S9"/>
    <property type="match status" value="1"/>
</dbReference>
<dbReference type="RefSeq" id="WP_305928948.1">
    <property type="nucleotide sequence ID" value="NZ_JAVAIL010000001.1"/>
</dbReference>
<dbReference type="PANTHER" id="PTHR42776:SF27">
    <property type="entry name" value="DIPEPTIDYL PEPTIDASE FAMILY MEMBER 6"/>
    <property type="match status" value="1"/>
</dbReference>
<dbReference type="Gene3D" id="3.40.50.1820">
    <property type="entry name" value="alpha/beta hydrolase"/>
    <property type="match status" value="1"/>
</dbReference>
<dbReference type="SUPFAM" id="SSF82171">
    <property type="entry name" value="DPP6 N-terminal domain-like"/>
    <property type="match status" value="1"/>
</dbReference>
<reference evidence="4 5" key="1">
    <citation type="submission" date="2023-08" db="EMBL/GenBank/DDBJ databases">
        <title>genomic of DY56.</title>
        <authorList>
            <person name="Wang Y."/>
        </authorList>
    </citation>
    <scope>NUCLEOTIDE SEQUENCE [LARGE SCALE GENOMIC DNA]</scope>
    <source>
        <strain evidence="4 5">DY56-A-20</strain>
    </source>
</reference>
<keyword evidence="5" id="KW-1185">Reference proteome</keyword>
<feature type="signal peptide" evidence="2">
    <location>
        <begin position="1"/>
        <end position="26"/>
    </location>
</feature>
<dbReference type="PANTHER" id="PTHR42776">
    <property type="entry name" value="SERINE PEPTIDASE S9 FAMILY MEMBER"/>
    <property type="match status" value="1"/>
</dbReference>
<evidence type="ECO:0000256" key="1">
    <source>
        <dbReference type="ARBA" id="ARBA00022801"/>
    </source>
</evidence>
<dbReference type="InterPro" id="IPR001375">
    <property type="entry name" value="Peptidase_S9_cat"/>
</dbReference>
<dbReference type="EMBL" id="JAVAIL010000001">
    <property type="protein sequence ID" value="MDP4538834.1"/>
    <property type="molecule type" value="Genomic_DNA"/>
</dbReference>
<gene>
    <name evidence="4" type="ORF">Q9K01_04255</name>
</gene>
<protein>
    <submittedName>
        <fullName evidence="4">Prolyl oligopeptidase family serine peptidase</fullName>
    </submittedName>
</protein>
<evidence type="ECO:0000256" key="2">
    <source>
        <dbReference type="SAM" id="SignalP"/>
    </source>
</evidence>
<keyword evidence="2" id="KW-0732">Signal</keyword>
<organism evidence="4 5">
    <name type="scientific">Qipengyuania benthica</name>
    <dbReference type="NCBI Taxonomy" id="3067651"/>
    <lineage>
        <taxon>Bacteria</taxon>
        <taxon>Pseudomonadati</taxon>
        <taxon>Pseudomonadota</taxon>
        <taxon>Alphaproteobacteria</taxon>
        <taxon>Sphingomonadales</taxon>
        <taxon>Erythrobacteraceae</taxon>
        <taxon>Qipengyuania</taxon>
    </lineage>
</organism>
<evidence type="ECO:0000313" key="5">
    <source>
        <dbReference type="Proteomes" id="UP001235664"/>
    </source>
</evidence>
<dbReference type="Proteomes" id="UP001235664">
    <property type="component" value="Unassembled WGS sequence"/>
</dbReference>